<name>A0A232FGU9_9HYME</name>
<organism evidence="2 3">
    <name type="scientific">Trichomalopsis sarcophagae</name>
    <dbReference type="NCBI Taxonomy" id="543379"/>
    <lineage>
        <taxon>Eukaryota</taxon>
        <taxon>Metazoa</taxon>
        <taxon>Ecdysozoa</taxon>
        <taxon>Arthropoda</taxon>
        <taxon>Hexapoda</taxon>
        <taxon>Insecta</taxon>
        <taxon>Pterygota</taxon>
        <taxon>Neoptera</taxon>
        <taxon>Endopterygota</taxon>
        <taxon>Hymenoptera</taxon>
        <taxon>Apocrita</taxon>
        <taxon>Proctotrupomorpha</taxon>
        <taxon>Chalcidoidea</taxon>
        <taxon>Pteromalidae</taxon>
        <taxon>Pteromalinae</taxon>
        <taxon>Trichomalopsis</taxon>
    </lineage>
</organism>
<comment type="caution">
    <text evidence="2">The sequence shown here is derived from an EMBL/GenBank/DDBJ whole genome shotgun (WGS) entry which is preliminary data.</text>
</comment>
<evidence type="ECO:0000313" key="2">
    <source>
        <dbReference type="EMBL" id="OXU29557.1"/>
    </source>
</evidence>
<keyword evidence="3" id="KW-1185">Reference proteome</keyword>
<proteinExistence type="predicted"/>
<feature type="compositionally biased region" description="Basic and acidic residues" evidence="1">
    <location>
        <begin position="47"/>
        <end position="61"/>
    </location>
</feature>
<reference evidence="2 3" key="1">
    <citation type="journal article" date="2017" name="Curr. Biol.">
        <title>The Evolution of Venom by Co-option of Single-Copy Genes.</title>
        <authorList>
            <person name="Martinson E.O."/>
            <person name="Mrinalini"/>
            <person name="Kelkar Y.D."/>
            <person name="Chang C.H."/>
            <person name="Werren J.H."/>
        </authorList>
    </citation>
    <scope>NUCLEOTIDE SEQUENCE [LARGE SCALE GENOMIC DNA]</scope>
    <source>
        <strain evidence="2 3">Alberta</strain>
        <tissue evidence="2">Whole body</tissue>
    </source>
</reference>
<dbReference type="EMBL" id="NNAY01000276">
    <property type="protein sequence ID" value="OXU29557.1"/>
    <property type="molecule type" value="Genomic_DNA"/>
</dbReference>
<feature type="region of interest" description="Disordered" evidence="1">
    <location>
        <begin position="47"/>
        <end position="77"/>
    </location>
</feature>
<accession>A0A232FGU9</accession>
<protein>
    <submittedName>
        <fullName evidence="2">Uncharacterized protein</fullName>
    </submittedName>
</protein>
<evidence type="ECO:0000256" key="1">
    <source>
        <dbReference type="SAM" id="MobiDB-lite"/>
    </source>
</evidence>
<evidence type="ECO:0000313" key="3">
    <source>
        <dbReference type="Proteomes" id="UP000215335"/>
    </source>
</evidence>
<gene>
    <name evidence="2" type="ORF">TSAR_009583</name>
</gene>
<dbReference type="Proteomes" id="UP000215335">
    <property type="component" value="Unassembled WGS sequence"/>
</dbReference>
<dbReference type="AlphaFoldDB" id="A0A232FGU9"/>
<sequence length="77" mass="8664">MKKIAASKSESWGQTSACGDLHFNKWRNARSGKLVYEFGRNDLSALEPRHDAEADKQELTRNENSQLVDGPIFTHSS</sequence>